<organism evidence="2 3">
    <name type="scientific">Bacillus salacetis</name>
    <dbReference type="NCBI Taxonomy" id="2315464"/>
    <lineage>
        <taxon>Bacteria</taxon>
        <taxon>Bacillati</taxon>
        <taxon>Bacillota</taxon>
        <taxon>Bacilli</taxon>
        <taxon>Bacillales</taxon>
        <taxon>Bacillaceae</taxon>
        <taxon>Bacillus</taxon>
    </lineage>
</organism>
<dbReference type="GO" id="GO:0016740">
    <property type="term" value="F:transferase activity"/>
    <property type="evidence" value="ECO:0007669"/>
    <property type="project" value="UniProtKB-KW"/>
</dbReference>
<name>A0A3A1QSM3_9BACI</name>
<evidence type="ECO:0000313" key="2">
    <source>
        <dbReference type="EMBL" id="RIW30383.1"/>
    </source>
</evidence>
<dbReference type="SUPFAM" id="SSF56112">
    <property type="entry name" value="Protein kinase-like (PK-like)"/>
    <property type="match status" value="1"/>
</dbReference>
<accession>A0A3A1QSM3</accession>
<gene>
    <name evidence="2" type="ORF">D3H55_16730</name>
</gene>
<feature type="domain" description="Aminoglycoside phosphotransferase" evidence="1">
    <location>
        <begin position="21"/>
        <end position="237"/>
    </location>
</feature>
<dbReference type="RefSeq" id="WP_119548467.1">
    <property type="nucleotide sequence ID" value="NZ_QXIR01000026.1"/>
</dbReference>
<dbReference type="OrthoDB" id="60975at2"/>
<proteinExistence type="predicted"/>
<dbReference type="InterPro" id="IPR051678">
    <property type="entry name" value="AGP_Transferase"/>
</dbReference>
<keyword evidence="3" id="KW-1185">Reference proteome</keyword>
<keyword evidence="2" id="KW-0808">Transferase</keyword>
<dbReference type="Proteomes" id="UP000265801">
    <property type="component" value="Unassembled WGS sequence"/>
</dbReference>
<protein>
    <submittedName>
        <fullName evidence="2">Aminoglycoside phosphotransferase family protein</fullName>
    </submittedName>
</protein>
<dbReference type="InterPro" id="IPR011009">
    <property type="entry name" value="Kinase-like_dom_sf"/>
</dbReference>
<dbReference type="PANTHER" id="PTHR21310:SF42">
    <property type="entry name" value="BIFUNCTIONAL AAC_APH"/>
    <property type="match status" value="1"/>
</dbReference>
<dbReference type="PANTHER" id="PTHR21310">
    <property type="entry name" value="AMINOGLYCOSIDE PHOSPHOTRANSFERASE-RELATED-RELATED"/>
    <property type="match status" value="1"/>
</dbReference>
<dbReference type="Pfam" id="PF01636">
    <property type="entry name" value="APH"/>
    <property type="match status" value="1"/>
</dbReference>
<dbReference type="Gene3D" id="3.30.200.20">
    <property type="entry name" value="Phosphorylase Kinase, domain 1"/>
    <property type="match status" value="1"/>
</dbReference>
<sequence length="292" mass="33489">MNLQEMLDIIKQTNTDIHIDTVKSFTNGWDNDILLVNDEVVFRFPKTKETASKVMAEAALIKQLILKRPLLLVPEYEMVLHDGNFIGVKYDYITGDSGLQPSFNRRNARLIGDFLTKLHTIDPSAIKDTNIRPVHNKKYWEELNDSVETYIFPHISPTEKTAVQNLFSNFFSDSIFSTHQRVAIHGDLTTANMIFNKETGLVKGIIDFTDAQVGDPAFDFAGLYWALGPVFTMEVLSHYHSEDKEAIFNRVQNFYGLQPVFHELIYAIKSQQSVNWNTALNRFLKLLPEELN</sequence>
<dbReference type="EMBL" id="QXIR01000026">
    <property type="protein sequence ID" value="RIW30383.1"/>
    <property type="molecule type" value="Genomic_DNA"/>
</dbReference>
<dbReference type="AlphaFoldDB" id="A0A3A1QSM3"/>
<comment type="caution">
    <text evidence="2">The sequence shown here is derived from an EMBL/GenBank/DDBJ whole genome shotgun (WGS) entry which is preliminary data.</text>
</comment>
<reference evidence="2 3" key="1">
    <citation type="submission" date="2018-09" db="EMBL/GenBank/DDBJ databases">
        <title>Bacillus saliacetes sp. nov., isolated from Thai shrimp paste (Ka-pi).</title>
        <authorList>
            <person name="Daroonpunt R."/>
            <person name="Tanasupawat S."/>
            <person name="Yiamsombut S."/>
        </authorList>
    </citation>
    <scope>NUCLEOTIDE SEQUENCE [LARGE SCALE GENOMIC DNA]</scope>
    <source>
        <strain evidence="2 3">SKP7-4</strain>
    </source>
</reference>
<dbReference type="InterPro" id="IPR002575">
    <property type="entry name" value="Aminoglycoside_PTrfase"/>
</dbReference>
<evidence type="ECO:0000313" key="3">
    <source>
        <dbReference type="Proteomes" id="UP000265801"/>
    </source>
</evidence>
<evidence type="ECO:0000259" key="1">
    <source>
        <dbReference type="Pfam" id="PF01636"/>
    </source>
</evidence>
<dbReference type="Gene3D" id="3.90.1200.10">
    <property type="match status" value="1"/>
</dbReference>